<protein>
    <submittedName>
        <fullName evidence="1">Uncharacterized protein</fullName>
    </submittedName>
</protein>
<accession>A0A0G0T2X7</accession>
<sequence length="116" mass="13467">MEFNLSGIYQWETESDEEALNRLRNLREQADQGFHNAAGMYEKSPSRETADAEDDAHTAYITLAMLPLSDFRREVSVVLFNGQRIPIIKGVGYEHYLDAAQQEREEFERMMNDFIS</sequence>
<organism evidence="1 2">
    <name type="scientific">Candidatus Roizmanbacteria bacterium GW2011_GWB1_40_7</name>
    <dbReference type="NCBI Taxonomy" id="1618482"/>
    <lineage>
        <taxon>Bacteria</taxon>
        <taxon>Candidatus Roizmaniibacteriota</taxon>
    </lineage>
</organism>
<evidence type="ECO:0000313" key="2">
    <source>
        <dbReference type="Proteomes" id="UP000034664"/>
    </source>
</evidence>
<reference evidence="1 2" key="1">
    <citation type="journal article" date="2015" name="Nature">
        <title>rRNA introns, odd ribosomes, and small enigmatic genomes across a large radiation of phyla.</title>
        <authorList>
            <person name="Brown C.T."/>
            <person name="Hug L.A."/>
            <person name="Thomas B.C."/>
            <person name="Sharon I."/>
            <person name="Castelle C.J."/>
            <person name="Singh A."/>
            <person name="Wilkins M.J."/>
            <person name="Williams K.H."/>
            <person name="Banfield J.F."/>
        </authorList>
    </citation>
    <scope>NUCLEOTIDE SEQUENCE [LARGE SCALE GENOMIC DNA]</scope>
</reference>
<dbReference type="AlphaFoldDB" id="A0A0G0T2X7"/>
<name>A0A0G0T2X7_9BACT</name>
<comment type="caution">
    <text evidence="1">The sequence shown here is derived from an EMBL/GenBank/DDBJ whole genome shotgun (WGS) entry which is preliminary data.</text>
</comment>
<evidence type="ECO:0000313" key="1">
    <source>
        <dbReference type="EMBL" id="KKR71408.1"/>
    </source>
</evidence>
<gene>
    <name evidence="1" type="ORF">UU14_C0029G0017</name>
</gene>
<proteinExistence type="predicted"/>
<dbReference type="Proteomes" id="UP000034664">
    <property type="component" value="Unassembled WGS sequence"/>
</dbReference>
<dbReference type="EMBL" id="LBZM01000029">
    <property type="protein sequence ID" value="KKR71408.1"/>
    <property type="molecule type" value="Genomic_DNA"/>
</dbReference>